<reference evidence="8" key="5">
    <citation type="submission" date="2018-04" db="UniProtKB">
        <authorList>
            <consortium name="EnsemblFungi"/>
        </authorList>
    </citation>
    <scope>IDENTIFICATION</scope>
    <source>
        <strain evidence="8">R3-111a-1</strain>
    </source>
</reference>
<reference evidence="7" key="2">
    <citation type="submission" date="2010-07" db="EMBL/GenBank/DDBJ databases">
        <authorList>
            <consortium name="The Broad Institute Genome Sequencing Platform"/>
            <consortium name="Broad Institute Genome Sequencing Center for Infectious Disease"/>
            <person name="Ma L.-J."/>
            <person name="Dead R."/>
            <person name="Young S."/>
            <person name="Zeng Q."/>
            <person name="Koehrsen M."/>
            <person name="Alvarado L."/>
            <person name="Berlin A."/>
            <person name="Chapman S.B."/>
            <person name="Chen Z."/>
            <person name="Freedman E."/>
            <person name="Gellesch M."/>
            <person name="Goldberg J."/>
            <person name="Griggs A."/>
            <person name="Gujja S."/>
            <person name="Heilman E.R."/>
            <person name="Heiman D."/>
            <person name="Hepburn T."/>
            <person name="Howarth C."/>
            <person name="Jen D."/>
            <person name="Larson L."/>
            <person name="Mehta T."/>
            <person name="Neiman D."/>
            <person name="Pearson M."/>
            <person name="Roberts A."/>
            <person name="Saif S."/>
            <person name="Shea T."/>
            <person name="Shenoy N."/>
            <person name="Sisk P."/>
            <person name="Stolte C."/>
            <person name="Sykes S."/>
            <person name="Walk T."/>
            <person name="White J."/>
            <person name="Yandava C."/>
            <person name="Haas B."/>
            <person name="Nusbaum C."/>
            <person name="Birren B."/>
        </authorList>
    </citation>
    <scope>NUCLEOTIDE SEQUENCE</scope>
    <source>
        <strain evidence="7">R3-111a-1</strain>
    </source>
</reference>
<dbReference type="CDD" id="cd00118">
    <property type="entry name" value="LysM"/>
    <property type="match status" value="2"/>
</dbReference>
<dbReference type="PANTHER" id="PTHR34997:SF18">
    <property type="entry name" value="LYSM DOMAIN-CONTAINING PROTEIN"/>
    <property type="match status" value="1"/>
</dbReference>
<keyword evidence="1" id="KW-0147">Chitin-binding</keyword>
<dbReference type="RefSeq" id="XP_009216023.1">
    <property type="nucleotide sequence ID" value="XM_009217759.1"/>
</dbReference>
<evidence type="ECO:0000259" key="6">
    <source>
        <dbReference type="PROSITE" id="PS51782"/>
    </source>
</evidence>
<dbReference type="SUPFAM" id="SSF54106">
    <property type="entry name" value="LysM domain"/>
    <property type="match status" value="3"/>
</dbReference>
<dbReference type="EnsemblFungi" id="EJT80014">
    <property type="protein sequence ID" value="EJT80014"/>
    <property type="gene ID" value="GGTG_00020"/>
</dbReference>
<comment type="similarity">
    <text evidence="3">Belongs to the secreted LysM effector family.</text>
</comment>
<evidence type="ECO:0000256" key="4">
    <source>
        <dbReference type="SAM" id="MobiDB-lite"/>
    </source>
</evidence>
<dbReference type="InterPro" id="IPR052210">
    <property type="entry name" value="LysM1-like"/>
</dbReference>
<feature type="region of interest" description="Disordered" evidence="4">
    <location>
        <begin position="87"/>
        <end position="131"/>
    </location>
</feature>
<dbReference type="HOGENOM" id="CLU_010591_8_0_1"/>
<dbReference type="Proteomes" id="UP000006039">
    <property type="component" value="Unassembled WGS sequence"/>
</dbReference>
<dbReference type="Pfam" id="PF01476">
    <property type="entry name" value="LysM"/>
    <property type="match status" value="3"/>
</dbReference>
<feature type="compositionally biased region" description="Low complexity" evidence="4">
    <location>
        <begin position="190"/>
        <end position="209"/>
    </location>
</feature>
<sequence length="376" mass="39230">MHSSGLPLLACVLVSGAGLVSGVPFTRRSVQCYFELPADSGATCTSMASSWGISADGFAKINPGTTCSSLEAGKTYCVIGEWTPDTTAPPATTPSTTKMSTAAPSTTTTSTTTQPTTKTTSPATASNSPQMPGVATNCNRFYKIQSNDHCDSVAQKNGISTAQLRSWNTASCSNLWLNYYICTGAPGAAAPQPTTAPSAPDSSNSPQQPGAVSNCGKWSKVVSGDTCDVIAARNTVTVAQLRSWNTQINPNCSNLMLDYFACVGVPGAATPMPGIVSNCRRYSQVVSGDNCDALARNNGISVSDFKRWNTFLNSECTNLWADALVCTSAYVSNSNSGGELKAATGFMEGLFYPPVLSRYVSLALSDAKKCLLGVVL</sequence>
<name>J3NFH4_GAET3</name>
<evidence type="ECO:0000313" key="7">
    <source>
        <dbReference type="EMBL" id="EJT80014.1"/>
    </source>
</evidence>
<feature type="compositionally biased region" description="Low complexity" evidence="4">
    <location>
        <begin position="87"/>
        <end position="126"/>
    </location>
</feature>
<organism evidence="7">
    <name type="scientific">Gaeumannomyces tritici (strain R3-111a-1)</name>
    <name type="common">Wheat and barley take-all root rot fungus</name>
    <name type="synonym">Gaeumannomyces graminis var. tritici</name>
    <dbReference type="NCBI Taxonomy" id="644352"/>
    <lineage>
        <taxon>Eukaryota</taxon>
        <taxon>Fungi</taxon>
        <taxon>Dikarya</taxon>
        <taxon>Ascomycota</taxon>
        <taxon>Pezizomycotina</taxon>
        <taxon>Sordariomycetes</taxon>
        <taxon>Sordariomycetidae</taxon>
        <taxon>Magnaporthales</taxon>
        <taxon>Magnaporthaceae</taxon>
        <taxon>Gaeumannomyces</taxon>
    </lineage>
</organism>
<evidence type="ECO:0000256" key="2">
    <source>
        <dbReference type="ARBA" id="ARBA00023026"/>
    </source>
</evidence>
<reference evidence="9" key="1">
    <citation type="submission" date="2010-07" db="EMBL/GenBank/DDBJ databases">
        <title>The genome sequence of Gaeumannomyces graminis var. tritici strain R3-111a-1.</title>
        <authorList>
            <consortium name="The Broad Institute Genome Sequencing Platform"/>
            <person name="Ma L.-J."/>
            <person name="Dead R."/>
            <person name="Young S."/>
            <person name="Zeng Q."/>
            <person name="Koehrsen M."/>
            <person name="Alvarado L."/>
            <person name="Berlin A."/>
            <person name="Chapman S.B."/>
            <person name="Chen Z."/>
            <person name="Freedman E."/>
            <person name="Gellesch M."/>
            <person name="Goldberg J."/>
            <person name="Griggs A."/>
            <person name="Gujja S."/>
            <person name="Heilman E.R."/>
            <person name="Heiman D."/>
            <person name="Hepburn T."/>
            <person name="Howarth C."/>
            <person name="Jen D."/>
            <person name="Larson L."/>
            <person name="Mehta T."/>
            <person name="Neiman D."/>
            <person name="Pearson M."/>
            <person name="Roberts A."/>
            <person name="Saif S."/>
            <person name="Shea T."/>
            <person name="Shenoy N."/>
            <person name="Sisk P."/>
            <person name="Stolte C."/>
            <person name="Sykes S."/>
            <person name="Walk T."/>
            <person name="White J."/>
            <person name="Yandava C."/>
            <person name="Haas B."/>
            <person name="Nusbaum C."/>
            <person name="Birren B."/>
        </authorList>
    </citation>
    <scope>NUCLEOTIDE SEQUENCE [LARGE SCALE GENOMIC DNA]</scope>
    <source>
        <strain evidence="9">R3-111a-1</strain>
    </source>
</reference>
<dbReference type="VEuPathDB" id="FungiDB:GGTG_00020"/>
<dbReference type="eggNOG" id="KOG2806">
    <property type="taxonomic scope" value="Eukaryota"/>
</dbReference>
<reference evidence="7" key="3">
    <citation type="submission" date="2010-09" db="EMBL/GenBank/DDBJ databases">
        <title>Annotation of Gaeumannomyces graminis var. tritici R3-111a-1.</title>
        <authorList>
            <consortium name="The Broad Institute Genome Sequencing Platform"/>
            <person name="Ma L.-J."/>
            <person name="Dead R."/>
            <person name="Young S.K."/>
            <person name="Zeng Q."/>
            <person name="Gargeya S."/>
            <person name="Fitzgerald M."/>
            <person name="Haas B."/>
            <person name="Abouelleil A."/>
            <person name="Alvarado L."/>
            <person name="Arachchi H.M."/>
            <person name="Berlin A."/>
            <person name="Brown A."/>
            <person name="Chapman S.B."/>
            <person name="Chen Z."/>
            <person name="Dunbar C."/>
            <person name="Freedman E."/>
            <person name="Gearin G."/>
            <person name="Gellesch M."/>
            <person name="Goldberg J."/>
            <person name="Griggs A."/>
            <person name="Gujja S."/>
            <person name="Heiman D."/>
            <person name="Howarth C."/>
            <person name="Larson L."/>
            <person name="Lui A."/>
            <person name="MacDonald P.J.P."/>
            <person name="Mehta T."/>
            <person name="Montmayeur A."/>
            <person name="Murphy C."/>
            <person name="Neiman D."/>
            <person name="Pearson M."/>
            <person name="Priest M."/>
            <person name="Roberts A."/>
            <person name="Saif S."/>
            <person name="Shea T."/>
            <person name="Shenoy N."/>
            <person name="Sisk P."/>
            <person name="Stolte C."/>
            <person name="Sykes S."/>
            <person name="Yandava C."/>
            <person name="Wortman J."/>
            <person name="Nusbaum C."/>
            <person name="Birren B."/>
        </authorList>
    </citation>
    <scope>NUCLEOTIDE SEQUENCE</scope>
    <source>
        <strain evidence="7">R3-111a-1</strain>
    </source>
</reference>
<evidence type="ECO:0000313" key="8">
    <source>
        <dbReference type="EnsemblFungi" id="EJT80014"/>
    </source>
</evidence>
<dbReference type="EMBL" id="GL385395">
    <property type="protein sequence ID" value="EJT80014.1"/>
    <property type="molecule type" value="Genomic_DNA"/>
</dbReference>
<feature type="region of interest" description="Disordered" evidence="4">
    <location>
        <begin position="190"/>
        <end position="212"/>
    </location>
</feature>
<dbReference type="AlphaFoldDB" id="J3NFH4"/>
<evidence type="ECO:0000256" key="5">
    <source>
        <dbReference type="SAM" id="SignalP"/>
    </source>
</evidence>
<keyword evidence="2" id="KW-0843">Virulence</keyword>
<feature type="domain" description="LysM" evidence="6">
    <location>
        <begin position="217"/>
        <end position="263"/>
    </location>
</feature>
<dbReference type="GO" id="GO:0008061">
    <property type="term" value="F:chitin binding"/>
    <property type="evidence" value="ECO:0007669"/>
    <property type="project" value="UniProtKB-KW"/>
</dbReference>
<accession>J3NFH4</accession>
<dbReference type="GeneID" id="20340478"/>
<dbReference type="PROSITE" id="PS51782">
    <property type="entry name" value="LYSM"/>
    <property type="match status" value="4"/>
</dbReference>
<keyword evidence="5" id="KW-0732">Signal</keyword>
<feature type="signal peptide" evidence="5">
    <location>
        <begin position="1"/>
        <end position="22"/>
    </location>
</feature>
<feature type="chain" id="PRO_5015094053" description="LysM domain-containing protein" evidence="5">
    <location>
        <begin position="23"/>
        <end position="376"/>
    </location>
</feature>
<evidence type="ECO:0000256" key="1">
    <source>
        <dbReference type="ARBA" id="ARBA00022669"/>
    </source>
</evidence>
<dbReference type="STRING" id="644352.J3NFH4"/>
<evidence type="ECO:0000313" key="9">
    <source>
        <dbReference type="Proteomes" id="UP000006039"/>
    </source>
</evidence>
<evidence type="ECO:0000256" key="3">
    <source>
        <dbReference type="ARBA" id="ARBA00044955"/>
    </source>
</evidence>
<feature type="domain" description="LysM" evidence="6">
    <location>
        <begin position="140"/>
        <end position="183"/>
    </location>
</feature>
<dbReference type="Gene3D" id="3.10.350.10">
    <property type="entry name" value="LysM domain"/>
    <property type="match status" value="4"/>
</dbReference>
<dbReference type="OrthoDB" id="2281372at2759"/>
<dbReference type="InterPro" id="IPR018392">
    <property type="entry name" value="LysM"/>
</dbReference>
<gene>
    <name evidence="8" type="primary">20340478</name>
    <name evidence="7" type="ORF">GGTG_00020</name>
</gene>
<feature type="domain" description="LysM" evidence="6">
    <location>
        <begin position="281"/>
        <end position="327"/>
    </location>
</feature>
<dbReference type="SMART" id="SM00257">
    <property type="entry name" value="LysM"/>
    <property type="match status" value="3"/>
</dbReference>
<keyword evidence="9" id="KW-1185">Reference proteome</keyword>
<protein>
    <recommendedName>
        <fullName evidence="6">LysM domain-containing protein</fullName>
    </recommendedName>
</protein>
<proteinExistence type="inferred from homology"/>
<reference evidence="8" key="4">
    <citation type="journal article" date="2015" name="G3 (Bethesda)">
        <title>Genome sequences of three phytopathogenic species of the Magnaporthaceae family of fungi.</title>
        <authorList>
            <person name="Okagaki L.H."/>
            <person name="Nunes C.C."/>
            <person name="Sailsbery J."/>
            <person name="Clay B."/>
            <person name="Brown D."/>
            <person name="John T."/>
            <person name="Oh Y."/>
            <person name="Young N."/>
            <person name="Fitzgerald M."/>
            <person name="Haas B.J."/>
            <person name="Zeng Q."/>
            <person name="Young S."/>
            <person name="Adiconis X."/>
            <person name="Fan L."/>
            <person name="Levin J.Z."/>
            <person name="Mitchell T.K."/>
            <person name="Okubara P.A."/>
            <person name="Farman M.L."/>
            <person name="Kohn L.M."/>
            <person name="Birren B."/>
            <person name="Ma L.-J."/>
            <person name="Dean R.A."/>
        </authorList>
    </citation>
    <scope>NUCLEOTIDE SEQUENCE</scope>
    <source>
        <strain evidence="8">R3-111a-1</strain>
    </source>
</reference>
<dbReference type="PANTHER" id="PTHR34997">
    <property type="entry name" value="AM15"/>
    <property type="match status" value="1"/>
</dbReference>
<feature type="domain" description="LysM" evidence="6">
    <location>
        <begin position="34"/>
        <end position="78"/>
    </location>
</feature>
<dbReference type="InterPro" id="IPR036779">
    <property type="entry name" value="LysM_dom_sf"/>
</dbReference>